<dbReference type="RefSeq" id="WP_208501654.1">
    <property type="nucleotide sequence ID" value="NZ_JAGFOA010000002.1"/>
</dbReference>
<keyword evidence="5 7" id="KW-1133">Transmembrane helix</keyword>
<feature type="domain" description="Lipase maturation factor 1/2 N-terminal" evidence="8">
    <location>
        <begin position="125"/>
        <end position="282"/>
    </location>
</feature>
<comment type="caution">
    <text evidence="10">The sequence shown here is derived from an EMBL/GenBank/DDBJ whole genome shotgun (WGS) entry which is preliminary data.</text>
</comment>
<feature type="transmembrane region" description="Helical" evidence="7">
    <location>
        <begin position="220"/>
        <end position="238"/>
    </location>
</feature>
<feature type="transmembrane region" description="Helical" evidence="7">
    <location>
        <begin position="20"/>
        <end position="39"/>
    </location>
</feature>
<dbReference type="AlphaFoldDB" id="A0A939TWV1"/>
<reference evidence="10" key="1">
    <citation type="submission" date="2021-03" db="EMBL/GenBank/DDBJ databases">
        <title>Microbacterium sp. nov., a novel actinobacterium isolated from cow dung.</title>
        <authorList>
            <person name="Zhang L."/>
        </authorList>
    </citation>
    <scope>NUCLEOTIDE SEQUENCE</scope>
    <source>
        <strain evidence="10">NEAU-LLB</strain>
    </source>
</reference>
<protein>
    <submittedName>
        <fullName evidence="10">Lipase maturation factor family protein</fullName>
    </submittedName>
</protein>
<sequence>MDGFLAPDFALAREVLQRGVAAVYLVAFLSTLNQFPALLGERGLLPAPALLDWAQDEPRRLNPTLFRWIRYSDARLRVLCVVGMLIAAALILGLPQLGPSWVPMLAFLALYAGYMSIVSIGQTFYGFGWEMLLLEAGFLAAFLGSAHEPPPTHIIVLFWWLTFRLEFGAGMIKMRGGREWRDLTALTYHHETQPMPGPFSRTAHLLPRWMHKGEAIGNHLAQLLVPWLLFAPILGLWIPDQIPQLIGAAGAVILILSQLWLVATGNFAWLNWATIVMACSAIAIPAKPVEGELPLWWLVVTLAVTALYLWLSWRPALNLVSSNQRMNASFNRWNLGNAYGAFGTVTKKRVEWIIEGTRSEDPMRAEWREYEFKGKPGNERRLPRQFAPYHLRLDWLMWFLPLGRGVESWCQALIVKLLESDPSTLRLLRTDPFAGDPPRWIRVVSYRYRFATREERREHGVIWIRDRRRTVLDPVQLSAPR</sequence>
<feature type="domain" description="Lipase maturation factor 1/2 C-terminal" evidence="9">
    <location>
        <begin position="336"/>
        <end position="470"/>
    </location>
</feature>
<evidence type="ECO:0000256" key="1">
    <source>
        <dbReference type="ARBA" id="ARBA00004477"/>
    </source>
</evidence>
<gene>
    <name evidence="10" type="ORF">J5V96_05845</name>
</gene>
<evidence type="ECO:0000256" key="6">
    <source>
        <dbReference type="ARBA" id="ARBA00023136"/>
    </source>
</evidence>
<evidence type="ECO:0000313" key="10">
    <source>
        <dbReference type="EMBL" id="MBO3663032.1"/>
    </source>
</evidence>
<proteinExistence type="inferred from homology"/>
<feature type="transmembrane region" description="Helical" evidence="7">
    <location>
        <begin position="76"/>
        <end position="95"/>
    </location>
</feature>
<evidence type="ECO:0000256" key="3">
    <source>
        <dbReference type="ARBA" id="ARBA00022692"/>
    </source>
</evidence>
<evidence type="ECO:0000259" key="9">
    <source>
        <dbReference type="Pfam" id="PF25179"/>
    </source>
</evidence>
<dbReference type="InterPro" id="IPR057433">
    <property type="entry name" value="LMF1/2_C"/>
</dbReference>
<feature type="transmembrane region" description="Helical" evidence="7">
    <location>
        <begin position="269"/>
        <end position="287"/>
    </location>
</feature>
<keyword evidence="4" id="KW-0256">Endoplasmic reticulum</keyword>
<dbReference type="Pfam" id="PF06762">
    <property type="entry name" value="LMF1"/>
    <property type="match status" value="1"/>
</dbReference>
<dbReference type="Pfam" id="PF25179">
    <property type="entry name" value="LMF1_C"/>
    <property type="match status" value="1"/>
</dbReference>
<evidence type="ECO:0000256" key="2">
    <source>
        <dbReference type="ARBA" id="ARBA00005512"/>
    </source>
</evidence>
<feature type="transmembrane region" description="Helical" evidence="7">
    <location>
        <begin position="244"/>
        <end position="262"/>
    </location>
</feature>
<dbReference type="EMBL" id="JAGFOA010000002">
    <property type="protein sequence ID" value="MBO3663032.1"/>
    <property type="molecule type" value="Genomic_DNA"/>
</dbReference>
<dbReference type="GO" id="GO:0051604">
    <property type="term" value="P:protein maturation"/>
    <property type="evidence" value="ECO:0007669"/>
    <property type="project" value="InterPro"/>
</dbReference>
<evidence type="ECO:0000313" key="11">
    <source>
        <dbReference type="Proteomes" id="UP000680132"/>
    </source>
</evidence>
<keyword evidence="11" id="KW-1185">Reference proteome</keyword>
<feature type="transmembrane region" description="Helical" evidence="7">
    <location>
        <begin position="293"/>
        <end position="311"/>
    </location>
</feature>
<dbReference type="InterPro" id="IPR057434">
    <property type="entry name" value="LMF1/2_N"/>
</dbReference>
<accession>A0A939TWV1</accession>
<evidence type="ECO:0000256" key="7">
    <source>
        <dbReference type="SAM" id="Phobius"/>
    </source>
</evidence>
<keyword evidence="6 7" id="KW-0472">Membrane</keyword>
<comment type="similarity">
    <text evidence="2">Belongs to the lipase maturation factor family.</text>
</comment>
<evidence type="ECO:0000256" key="5">
    <source>
        <dbReference type="ARBA" id="ARBA00022989"/>
    </source>
</evidence>
<evidence type="ECO:0000256" key="4">
    <source>
        <dbReference type="ARBA" id="ARBA00022824"/>
    </source>
</evidence>
<dbReference type="PANTHER" id="PTHR14463">
    <property type="entry name" value="LIPASE MATURATION FACTOR"/>
    <property type="match status" value="1"/>
</dbReference>
<dbReference type="PANTHER" id="PTHR14463:SF10">
    <property type="entry name" value="LIPASE MATURATION FACTOR 1"/>
    <property type="match status" value="1"/>
</dbReference>
<keyword evidence="3 7" id="KW-0812">Transmembrane</keyword>
<evidence type="ECO:0000259" key="8">
    <source>
        <dbReference type="Pfam" id="PF06762"/>
    </source>
</evidence>
<name>A0A939TWV1_9MICO</name>
<organism evidence="10 11">
    <name type="scientific">Microbacterium stercoris</name>
    <dbReference type="NCBI Taxonomy" id="2820289"/>
    <lineage>
        <taxon>Bacteria</taxon>
        <taxon>Bacillati</taxon>
        <taxon>Actinomycetota</taxon>
        <taxon>Actinomycetes</taxon>
        <taxon>Micrococcales</taxon>
        <taxon>Microbacteriaceae</taxon>
        <taxon>Microbacterium</taxon>
    </lineage>
</organism>
<comment type="subcellular location">
    <subcellularLocation>
        <location evidence="1">Endoplasmic reticulum membrane</location>
        <topology evidence="1">Multi-pass membrane protein</topology>
    </subcellularLocation>
</comment>
<dbReference type="Proteomes" id="UP000680132">
    <property type="component" value="Unassembled WGS sequence"/>
</dbReference>
<dbReference type="InterPro" id="IPR009613">
    <property type="entry name" value="LMF"/>
</dbReference>
<feature type="transmembrane region" description="Helical" evidence="7">
    <location>
        <begin position="101"/>
        <end position="120"/>
    </location>
</feature>